<evidence type="ECO:0000313" key="2">
    <source>
        <dbReference type="EMBL" id="PTL55477.1"/>
    </source>
</evidence>
<organism evidence="2 3">
    <name type="scientific">Paraconexibacter algicola</name>
    <dbReference type="NCBI Taxonomy" id="2133960"/>
    <lineage>
        <taxon>Bacteria</taxon>
        <taxon>Bacillati</taxon>
        <taxon>Actinomycetota</taxon>
        <taxon>Thermoleophilia</taxon>
        <taxon>Solirubrobacterales</taxon>
        <taxon>Paraconexibacteraceae</taxon>
        <taxon>Paraconexibacter</taxon>
    </lineage>
</organism>
<evidence type="ECO:0000313" key="3">
    <source>
        <dbReference type="Proteomes" id="UP000240739"/>
    </source>
</evidence>
<feature type="region of interest" description="Disordered" evidence="1">
    <location>
        <begin position="103"/>
        <end position="145"/>
    </location>
</feature>
<proteinExistence type="predicted"/>
<feature type="region of interest" description="Disordered" evidence="1">
    <location>
        <begin position="21"/>
        <end position="62"/>
    </location>
</feature>
<dbReference type="Proteomes" id="UP000240739">
    <property type="component" value="Unassembled WGS sequence"/>
</dbReference>
<dbReference type="EMBL" id="PYYB01000003">
    <property type="protein sequence ID" value="PTL55477.1"/>
    <property type="molecule type" value="Genomic_DNA"/>
</dbReference>
<evidence type="ECO:0008006" key="4">
    <source>
        <dbReference type="Google" id="ProtNLM"/>
    </source>
</evidence>
<feature type="compositionally biased region" description="Basic and acidic residues" evidence="1">
    <location>
        <begin position="23"/>
        <end position="38"/>
    </location>
</feature>
<dbReference type="InterPro" id="IPR021787">
    <property type="entry name" value="DUF3352"/>
</dbReference>
<keyword evidence="3" id="KW-1185">Reference proteome</keyword>
<reference evidence="2 3" key="1">
    <citation type="submission" date="2018-03" db="EMBL/GenBank/DDBJ databases">
        <title>Aquarubrobacter algicola gen. nov., sp. nov., a novel actinobacterium isolated from shallow eutrophic lake during the end of cyanobacterial harmful algal blooms.</title>
        <authorList>
            <person name="Chun S.J."/>
        </authorList>
    </citation>
    <scope>NUCLEOTIDE SEQUENCE [LARGE SCALE GENOMIC DNA]</scope>
    <source>
        <strain evidence="2 3">Seoho-28</strain>
    </source>
</reference>
<accession>A0A2T4UD93</accession>
<gene>
    <name evidence="2" type="ORF">C7Y72_17650</name>
</gene>
<protein>
    <recommendedName>
        <fullName evidence="4">DUF3352 domain-containing protein</fullName>
    </recommendedName>
</protein>
<sequence length="693" mass="72049">MVADLGRHGEPVLRVEGVVEGSAEEHCPAPVKEARTGEEEWEEPLHPGSLAREASPPFPTGQHLSCNFSHRSSCEKDDAAKTSVFIGDSAWDDRLLHGTLQARHPSIRGPSGGFRPPDVRRRGVPVGNRVRTGGSGCARGPQGERCEATVPRRPYHERAVVPPSEEPRVPAPTLPDLRRLALGGAAVAALALAGCGDSESGDAGTDPAAVIPASAPLYFELTVRPDGDLRSDVEAVAKKVLRTQDPAAEITKAIDQVVKDQDGASFDKSIDPWLGDKAAVAITSLRDPEKPDFAVAIASKDNDKAFEALKGDGKDTVEAEYDGEKYLRETGDDDLVAGPAGDTFVIGTEAGYKSAVDAAKADSQLDDAAAFKKARENTSQDDALGFVYIDVLKGVQALTASEPLIASQIEPLQQALGGATSVTAAIAVDDGAIRIETAQQGLPAQQAAGDPAAALADLPGGTVLGVGLGEIGAIARQAIQQIGAIGPVAGQDPQTLLRGLESSLGLSIEDDLLSWMGQGALFVQGRSLADVGGGLVVTSKDPAKTKAALTKIVPLIERFSGQQVVQRAPAGADAGFRVPLGDGAPFELLVGLKDDRFVVGVNPTLVQKTLEGGSGDRLGDQAAFKAAAAKVGDGIKPAFYLDFPTVVSFLALGAGSDPSFQQAKPYLDAFGAIVAGAKREGDTYRSRFVLTVK</sequence>
<name>A0A2T4UD93_9ACTN</name>
<dbReference type="Pfam" id="PF11832">
    <property type="entry name" value="DUF3352"/>
    <property type="match status" value="1"/>
</dbReference>
<evidence type="ECO:0000256" key="1">
    <source>
        <dbReference type="SAM" id="MobiDB-lite"/>
    </source>
</evidence>
<dbReference type="AlphaFoldDB" id="A0A2T4UD93"/>
<comment type="caution">
    <text evidence="2">The sequence shown here is derived from an EMBL/GenBank/DDBJ whole genome shotgun (WGS) entry which is preliminary data.</text>
</comment>